<keyword evidence="1" id="KW-1133">Transmembrane helix</keyword>
<accession>A0A1S2MCT3</accession>
<proteinExistence type="predicted"/>
<feature type="transmembrane region" description="Helical" evidence="1">
    <location>
        <begin position="102"/>
        <end position="123"/>
    </location>
</feature>
<gene>
    <name evidence="2" type="ORF">BKP45_02755</name>
</gene>
<evidence type="ECO:0000313" key="2">
    <source>
        <dbReference type="EMBL" id="OIJ22469.1"/>
    </source>
</evidence>
<dbReference type="OrthoDB" id="1679483at2"/>
<feature type="transmembrane region" description="Helical" evidence="1">
    <location>
        <begin position="75"/>
        <end position="96"/>
    </location>
</feature>
<sequence length="196" mass="23768">MPFDLYSVINYSHAEKDWNTIIELREYMWELLLDYWKTHTLFSFNWWFLLITTVGFLVVWLWLLDKSRIIEIITFGLLLSTAAFNLDLIGITMVLWSYPDRLVPIMTTIIEIHKAQMPIIYMLIYQYFKPWKSFIVALTVASIIFAFVLEPITVWLDIYNIHNWKYVYSFPIYILLGIIFKWLMIKLKQIEFNYKH</sequence>
<dbReference type="Proteomes" id="UP000180057">
    <property type="component" value="Unassembled WGS sequence"/>
</dbReference>
<evidence type="ECO:0000256" key="1">
    <source>
        <dbReference type="SAM" id="Phobius"/>
    </source>
</evidence>
<feature type="transmembrane region" description="Helical" evidence="1">
    <location>
        <begin position="166"/>
        <end position="185"/>
    </location>
</feature>
<keyword evidence="1" id="KW-0812">Transmembrane</keyword>
<dbReference type="AlphaFoldDB" id="A0A1S2MCT3"/>
<evidence type="ECO:0000313" key="3">
    <source>
        <dbReference type="Proteomes" id="UP000180057"/>
    </source>
</evidence>
<dbReference type="EMBL" id="MLQS01000001">
    <property type="protein sequence ID" value="OIJ22469.1"/>
    <property type="molecule type" value="Genomic_DNA"/>
</dbReference>
<feature type="transmembrane region" description="Helical" evidence="1">
    <location>
        <begin position="44"/>
        <end position="63"/>
    </location>
</feature>
<feature type="transmembrane region" description="Helical" evidence="1">
    <location>
        <begin position="135"/>
        <end position="154"/>
    </location>
</feature>
<keyword evidence="3" id="KW-1185">Reference proteome</keyword>
<protein>
    <submittedName>
        <fullName evidence="2">Uncharacterized protein</fullName>
    </submittedName>
</protein>
<reference evidence="2 3" key="1">
    <citation type="submission" date="2016-10" db="EMBL/GenBank/DDBJ databases">
        <title>Draft genome sequences of four alkaliphilic bacteria belonging to the Anaerobacillus genus.</title>
        <authorList>
            <person name="Bassil N.M."/>
            <person name="Lloyd J.R."/>
        </authorList>
    </citation>
    <scope>NUCLEOTIDE SEQUENCE [LARGE SCALE GENOMIC DNA]</scope>
    <source>
        <strain evidence="2 3">DSM 22531</strain>
    </source>
</reference>
<comment type="caution">
    <text evidence="2">The sequence shown here is derived from an EMBL/GenBank/DDBJ whole genome shotgun (WGS) entry which is preliminary data.</text>
</comment>
<dbReference type="InterPro" id="IPR048147">
    <property type="entry name" value="CBO0543-like"/>
</dbReference>
<keyword evidence="1" id="KW-0472">Membrane</keyword>
<organism evidence="2 3">
    <name type="scientific">Anaerobacillus alkalidiazotrophicus</name>
    <dbReference type="NCBI Taxonomy" id="472963"/>
    <lineage>
        <taxon>Bacteria</taxon>
        <taxon>Bacillati</taxon>
        <taxon>Bacillota</taxon>
        <taxon>Bacilli</taxon>
        <taxon>Bacillales</taxon>
        <taxon>Bacillaceae</taxon>
        <taxon>Anaerobacillus</taxon>
    </lineage>
</organism>
<name>A0A1S2MCT3_9BACI</name>
<dbReference type="NCBIfam" id="NF041644">
    <property type="entry name" value="CBO0543_fam"/>
    <property type="match status" value="1"/>
</dbReference>